<organism evidence="2 3">
    <name type="scientific">Bergeyella porcorum</name>
    <dbReference type="NCBI Taxonomy" id="1735111"/>
    <lineage>
        <taxon>Bacteria</taxon>
        <taxon>Pseudomonadati</taxon>
        <taxon>Bacteroidota</taxon>
        <taxon>Flavobacteriia</taxon>
        <taxon>Flavobacteriales</taxon>
        <taxon>Weeksellaceae</taxon>
        <taxon>Bergeyella</taxon>
    </lineage>
</organism>
<sequence>MKRLLSSFIGVFLLLMQSCASRNDWSKEVGTQLLAEQSFTFVAERVHIYNPDVINIANALPNYNAARMAELDYGYTVVMKGDELAVELPYFGRMFNATMNRDKNSFRFTSKNFGVEETANRKKAKVFKITPKDVGEVQKMVLEVFPNGKAYLSIDANDRQPISYSGYITKNETAK</sequence>
<gene>
    <name evidence="2" type="ORF">BPO_1586</name>
</gene>
<accession>A0AAU0F625</accession>
<dbReference type="Pfam" id="PF14059">
    <property type="entry name" value="DUF4251"/>
    <property type="match status" value="1"/>
</dbReference>
<evidence type="ECO:0000313" key="3">
    <source>
        <dbReference type="Proteomes" id="UP001432059"/>
    </source>
</evidence>
<dbReference type="RefSeq" id="WP_327983725.1">
    <property type="nucleotide sequence ID" value="NZ_CP136426.1"/>
</dbReference>
<reference evidence="2" key="1">
    <citation type="submission" date="2023-10" db="EMBL/GenBank/DDBJ databases">
        <title>Characterization and whole genome sequencing of a novel strain of Bergeyella porcorum QD2021 isolated from pig.</title>
        <authorList>
            <person name="Liu G."/>
            <person name="Chen C."/>
            <person name="Han X."/>
        </authorList>
    </citation>
    <scope>NUCLEOTIDE SEQUENCE</scope>
    <source>
        <strain evidence="2">QD2021</strain>
    </source>
</reference>
<keyword evidence="3" id="KW-1185">Reference proteome</keyword>
<dbReference type="Gene3D" id="2.40.128.410">
    <property type="match status" value="1"/>
</dbReference>
<dbReference type="EMBL" id="CP136426">
    <property type="protein sequence ID" value="WOC52233.1"/>
    <property type="molecule type" value="Genomic_DNA"/>
</dbReference>
<proteinExistence type="predicted"/>
<dbReference type="InterPro" id="IPR025347">
    <property type="entry name" value="DUF4251"/>
</dbReference>
<dbReference type="Proteomes" id="UP001432059">
    <property type="component" value="Chromosome"/>
</dbReference>
<dbReference type="AlphaFoldDB" id="A0AAU0F625"/>
<dbReference type="KEGG" id="bpor:BPO_1586"/>
<evidence type="ECO:0000313" key="2">
    <source>
        <dbReference type="EMBL" id="WOC52233.1"/>
    </source>
</evidence>
<name>A0AAU0F625_9FLAO</name>
<keyword evidence="1" id="KW-0732">Signal</keyword>
<dbReference type="PROSITE" id="PS51257">
    <property type="entry name" value="PROKAR_LIPOPROTEIN"/>
    <property type="match status" value="1"/>
</dbReference>
<evidence type="ECO:0008006" key="4">
    <source>
        <dbReference type="Google" id="ProtNLM"/>
    </source>
</evidence>
<protein>
    <recommendedName>
        <fullName evidence="4">DUF4251 domain-containing protein</fullName>
    </recommendedName>
</protein>
<evidence type="ECO:0000256" key="1">
    <source>
        <dbReference type="SAM" id="SignalP"/>
    </source>
</evidence>
<feature type="chain" id="PRO_5043714806" description="DUF4251 domain-containing protein" evidence="1">
    <location>
        <begin position="23"/>
        <end position="175"/>
    </location>
</feature>
<feature type="signal peptide" evidence="1">
    <location>
        <begin position="1"/>
        <end position="22"/>
    </location>
</feature>